<feature type="domain" description="HTH asnC-type" evidence="4">
    <location>
        <begin position="171"/>
        <end position="231"/>
    </location>
</feature>
<keyword evidence="6" id="KW-1185">Reference proteome</keyword>
<dbReference type="Gene3D" id="1.10.10.10">
    <property type="entry name" value="Winged helix-like DNA-binding domain superfamily/Winged helix DNA-binding domain"/>
    <property type="match status" value="2"/>
</dbReference>
<dbReference type="InterPro" id="IPR019888">
    <property type="entry name" value="Tscrpt_reg_AsnC-like"/>
</dbReference>
<evidence type="ECO:0000256" key="3">
    <source>
        <dbReference type="ARBA" id="ARBA00023163"/>
    </source>
</evidence>
<evidence type="ECO:0000256" key="1">
    <source>
        <dbReference type="ARBA" id="ARBA00023015"/>
    </source>
</evidence>
<reference evidence="5 6" key="1">
    <citation type="submission" date="2018-05" db="EMBL/GenBank/DDBJ databases">
        <title>Genomic Encyclopedia of Type Strains, Phase IV (KMG-IV): sequencing the most valuable type-strain genomes for metagenomic binning, comparative biology and taxonomic classification.</title>
        <authorList>
            <person name="Goeker M."/>
        </authorList>
    </citation>
    <scope>NUCLEOTIDE SEQUENCE [LARGE SCALE GENOMIC DNA]</scope>
    <source>
        <strain evidence="5 6">DSM 44704</strain>
    </source>
</reference>
<gene>
    <name evidence="5" type="ORF">DFR70_11822</name>
</gene>
<dbReference type="Pfam" id="PF01037">
    <property type="entry name" value="AsnC_trans_reg"/>
    <property type="match status" value="1"/>
</dbReference>
<dbReference type="InterPro" id="IPR019887">
    <property type="entry name" value="Tscrpt_reg_AsnC/Lrp_C"/>
</dbReference>
<dbReference type="InterPro" id="IPR036388">
    <property type="entry name" value="WH-like_DNA-bd_sf"/>
</dbReference>
<dbReference type="AlphaFoldDB" id="A0A318JP35"/>
<organism evidence="5 6">
    <name type="scientific">Nocardia tenerifensis</name>
    <dbReference type="NCBI Taxonomy" id="228006"/>
    <lineage>
        <taxon>Bacteria</taxon>
        <taxon>Bacillati</taxon>
        <taxon>Actinomycetota</taxon>
        <taxon>Actinomycetes</taxon>
        <taxon>Mycobacteriales</taxon>
        <taxon>Nocardiaceae</taxon>
        <taxon>Nocardia</taxon>
    </lineage>
</organism>
<dbReference type="Gene3D" id="3.30.70.920">
    <property type="match status" value="1"/>
</dbReference>
<evidence type="ECO:0000259" key="4">
    <source>
        <dbReference type="PROSITE" id="PS50956"/>
    </source>
</evidence>
<proteinExistence type="predicted"/>
<dbReference type="InterPro" id="IPR000485">
    <property type="entry name" value="AsnC-type_HTH_dom"/>
</dbReference>
<dbReference type="GO" id="GO:0043565">
    <property type="term" value="F:sequence-specific DNA binding"/>
    <property type="evidence" value="ECO:0007669"/>
    <property type="project" value="InterPro"/>
</dbReference>
<comment type="caution">
    <text evidence="5">The sequence shown here is derived from an EMBL/GenBank/DDBJ whole genome shotgun (WGS) entry which is preliminary data.</text>
</comment>
<dbReference type="InterPro" id="IPR036390">
    <property type="entry name" value="WH_DNA-bd_sf"/>
</dbReference>
<evidence type="ECO:0000313" key="6">
    <source>
        <dbReference type="Proteomes" id="UP000247569"/>
    </source>
</evidence>
<dbReference type="PANTHER" id="PTHR30154">
    <property type="entry name" value="LEUCINE-RESPONSIVE REGULATORY PROTEIN"/>
    <property type="match status" value="1"/>
</dbReference>
<dbReference type="Pfam" id="PF13404">
    <property type="entry name" value="HTH_AsnC-type"/>
    <property type="match status" value="2"/>
</dbReference>
<accession>A0A318JP35</accession>
<keyword evidence="1" id="KW-0805">Transcription regulation</keyword>
<keyword evidence="2" id="KW-0238">DNA-binding</keyword>
<dbReference type="InterPro" id="IPR011008">
    <property type="entry name" value="Dimeric_a/b-barrel"/>
</dbReference>
<dbReference type="PROSITE" id="PS50956">
    <property type="entry name" value="HTH_ASNC_2"/>
    <property type="match status" value="2"/>
</dbReference>
<dbReference type="GO" id="GO:0043200">
    <property type="term" value="P:response to amino acid"/>
    <property type="evidence" value="ECO:0007669"/>
    <property type="project" value="TreeGrafter"/>
</dbReference>
<dbReference type="PRINTS" id="PR00033">
    <property type="entry name" value="HTHASNC"/>
</dbReference>
<name>A0A318JP35_9NOCA</name>
<dbReference type="SUPFAM" id="SSF46785">
    <property type="entry name" value="Winged helix' DNA-binding domain"/>
    <property type="match status" value="2"/>
</dbReference>
<keyword evidence="3" id="KW-0804">Transcription</keyword>
<evidence type="ECO:0000313" key="5">
    <source>
        <dbReference type="EMBL" id="PXX57367.1"/>
    </source>
</evidence>
<dbReference type="EMBL" id="QJKF01000018">
    <property type="protein sequence ID" value="PXX57367.1"/>
    <property type="molecule type" value="Genomic_DNA"/>
</dbReference>
<evidence type="ECO:0000256" key="2">
    <source>
        <dbReference type="ARBA" id="ARBA00023125"/>
    </source>
</evidence>
<dbReference type="GO" id="GO:0005829">
    <property type="term" value="C:cytosol"/>
    <property type="evidence" value="ECO:0007669"/>
    <property type="project" value="TreeGrafter"/>
</dbReference>
<dbReference type="OrthoDB" id="3453230at2"/>
<feature type="domain" description="HTH asnC-type" evidence="4">
    <location>
        <begin position="6"/>
        <end position="66"/>
    </location>
</feature>
<dbReference type="SMART" id="SM00344">
    <property type="entry name" value="HTH_ASNC"/>
    <property type="match status" value="2"/>
</dbReference>
<protein>
    <submittedName>
        <fullName evidence="5">AsnC family transcriptional regulator</fullName>
    </submittedName>
</protein>
<sequence length="315" mass="34173">MDSLTLDAVDRGLLHALELDARAPFSRIGAVLDVSERTLARRYGKLLGTGTLRVTGVLDQQRTGHAEWLVRLRMNPDGTAELARVLARRADTAWVTIMSGGAELGCLFRVAEAASAPLAELARHPKVQAVEAHRMLRPFMDRRWAGRTSALSAEQIAALRKPAEEPAPVAMTELDRRLLPALALDGRAAYPSLARAVGWSESAVRRRLAELRRAGMVRFEVEIDPVLFGFTVQSLLSMTVAPGRLSAVARTVAEDPEAAFVAAITGTHNLLAIVVCRDIKGLFACATERIGALEGVERMEVTPISGYSKRTAPPR</sequence>
<dbReference type="Proteomes" id="UP000247569">
    <property type="component" value="Unassembled WGS sequence"/>
</dbReference>
<dbReference type="PANTHER" id="PTHR30154:SF34">
    <property type="entry name" value="TRANSCRIPTIONAL REGULATOR AZLB"/>
    <property type="match status" value="1"/>
</dbReference>
<dbReference type="SUPFAM" id="SSF54909">
    <property type="entry name" value="Dimeric alpha+beta barrel"/>
    <property type="match status" value="1"/>
</dbReference>
<dbReference type="RefSeq" id="WP_110293910.1">
    <property type="nucleotide sequence ID" value="NZ_QJKF01000018.1"/>
</dbReference>